<dbReference type="InterPro" id="IPR050121">
    <property type="entry name" value="Cytochrome_P450_monoxygenase"/>
</dbReference>
<dbReference type="GO" id="GO:0016705">
    <property type="term" value="F:oxidoreductase activity, acting on paired donors, with incorporation or reduction of molecular oxygen"/>
    <property type="evidence" value="ECO:0007669"/>
    <property type="project" value="InterPro"/>
</dbReference>
<dbReference type="GO" id="GO:0004497">
    <property type="term" value="F:monooxygenase activity"/>
    <property type="evidence" value="ECO:0007669"/>
    <property type="project" value="UniProtKB-KW"/>
</dbReference>
<evidence type="ECO:0000256" key="12">
    <source>
        <dbReference type="ARBA" id="ARBA00023033"/>
    </source>
</evidence>
<comment type="subcellular location">
    <subcellularLocation>
        <location evidence="2">Membrane</location>
        <topology evidence="2">Multi-pass membrane protein</topology>
    </subcellularLocation>
</comment>
<dbReference type="GO" id="GO:0005337">
    <property type="term" value="F:nucleoside transmembrane transporter activity"/>
    <property type="evidence" value="ECO:0007669"/>
    <property type="project" value="InterPro"/>
</dbReference>
<dbReference type="EMBL" id="JACBAG010001839">
    <property type="protein sequence ID" value="KAF7180439.1"/>
    <property type="molecule type" value="Genomic_DNA"/>
</dbReference>
<evidence type="ECO:0000256" key="3">
    <source>
        <dbReference type="ARBA" id="ARBA00007965"/>
    </source>
</evidence>
<feature type="binding site" description="axial binding residue" evidence="14">
    <location>
        <position position="700"/>
    </location>
    <ligand>
        <name>heme</name>
        <dbReference type="ChEBI" id="CHEBI:30413"/>
    </ligand>
    <ligandPart>
        <name>Fe</name>
        <dbReference type="ChEBI" id="CHEBI:18248"/>
    </ligandPart>
</feature>
<evidence type="ECO:0008006" key="18">
    <source>
        <dbReference type="Google" id="ProtNLM"/>
    </source>
</evidence>
<evidence type="ECO:0000313" key="16">
    <source>
        <dbReference type="EMBL" id="KAF7180439.1"/>
    </source>
</evidence>
<dbReference type="PANTHER" id="PTHR24305">
    <property type="entry name" value="CYTOCHROME P450"/>
    <property type="match status" value="1"/>
</dbReference>
<dbReference type="GO" id="GO:0044283">
    <property type="term" value="P:small molecule biosynthetic process"/>
    <property type="evidence" value="ECO:0007669"/>
    <property type="project" value="UniProtKB-ARBA"/>
</dbReference>
<dbReference type="Pfam" id="PF01733">
    <property type="entry name" value="Nucleoside_tran"/>
    <property type="match status" value="1"/>
</dbReference>
<dbReference type="PROSITE" id="PS00086">
    <property type="entry name" value="CYTOCHROME_P450"/>
    <property type="match status" value="1"/>
</dbReference>
<feature type="transmembrane region" description="Helical" evidence="15">
    <location>
        <begin position="182"/>
        <end position="201"/>
    </location>
</feature>
<dbReference type="AlphaFoldDB" id="A0A8H6QX86"/>
<evidence type="ECO:0000256" key="11">
    <source>
        <dbReference type="ARBA" id="ARBA00023004"/>
    </source>
</evidence>
<dbReference type="CDD" id="cd11058">
    <property type="entry name" value="CYP60B-like"/>
    <property type="match status" value="1"/>
</dbReference>
<comment type="similarity">
    <text evidence="4">Belongs to the cytochrome P450 family.</text>
</comment>
<dbReference type="GO" id="GO:0009403">
    <property type="term" value="P:toxin biosynthetic process"/>
    <property type="evidence" value="ECO:0007669"/>
    <property type="project" value="UniProtKB-ARBA"/>
</dbReference>
<organism evidence="16 17">
    <name type="scientific">Aspergillus felis</name>
    <dbReference type="NCBI Taxonomy" id="1287682"/>
    <lineage>
        <taxon>Eukaryota</taxon>
        <taxon>Fungi</taxon>
        <taxon>Dikarya</taxon>
        <taxon>Ascomycota</taxon>
        <taxon>Pezizomycotina</taxon>
        <taxon>Eurotiomycetes</taxon>
        <taxon>Eurotiomycetidae</taxon>
        <taxon>Eurotiales</taxon>
        <taxon>Aspergillaceae</taxon>
        <taxon>Aspergillus</taxon>
        <taxon>Aspergillus subgen. Fumigati</taxon>
    </lineage>
</organism>
<evidence type="ECO:0000256" key="7">
    <source>
        <dbReference type="ARBA" id="ARBA00022692"/>
    </source>
</evidence>
<dbReference type="InterPro" id="IPR002259">
    <property type="entry name" value="Eqnu_transpt"/>
</dbReference>
<dbReference type="InterPro" id="IPR002401">
    <property type="entry name" value="Cyt_P450_E_grp-I"/>
</dbReference>
<feature type="transmembrane region" description="Helical" evidence="15">
    <location>
        <begin position="116"/>
        <end position="136"/>
    </location>
</feature>
<keyword evidence="13 15" id="KW-0472">Membrane</keyword>
<dbReference type="Gene3D" id="1.10.630.10">
    <property type="entry name" value="Cytochrome P450"/>
    <property type="match status" value="1"/>
</dbReference>
<evidence type="ECO:0000256" key="14">
    <source>
        <dbReference type="PIRSR" id="PIRSR602401-1"/>
    </source>
</evidence>
<dbReference type="PRINTS" id="PR00463">
    <property type="entry name" value="EP450I"/>
</dbReference>
<proteinExistence type="inferred from homology"/>
<evidence type="ECO:0000256" key="9">
    <source>
        <dbReference type="ARBA" id="ARBA00022989"/>
    </source>
</evidence>
<feature type="transmembrane region" description="Helical" evidence="15">
    <location>
        <begin position="221"/>
        <end position="243"/>
    </location>
</feature>
<evidence type="ECO:0000256" key="15">
    <source>
        <dbReference type="SAM" id="Phobius"/>
    </source>
</evidence>
<name>A0A8H6QX86_9EURO</name>
<dbReference type="InterPro" id="IPR036396">
    <property type="entry name" value="Cyt_P450_sf"/>
</dbReference>
<dbReference type="GO" id="GO:0020037">
    <property type="term" value="F:heme binding"/>
    <property type="evidence" value="ECO:0007669"/>
    <property type="project" value="InterPro"/>
</dbReference>
<keyword evidence="12" id="KW-0503">Monooxygenase</keyword>
<dbReference type="Pfam" id="PF00067">
    <property type="entry name" value="p450"/>
    <property type="match status" value="1"/>
</dbReference>
<evidence type="ECO:0000256" key="8">
    <source>
        <dbReference type="ARBA" id="ARBA00022723"/>
    </source>
</evidence>
<reference evidence="16" key="1">
    <citation type="submission" date="2020-06" db="EMBL/GenBank/DDBJ databases">
        <title>Draft genome sequences of strains closely related to Aspergillus parafelis and Aspergillus hiratsukae.</title>
        <authorList>
            <person name="Dos Santos R.A.C."/>
            <person name="Rivero-Menendez O."/>
            <person name="Steenwyk J.L."/>
            <person name="Mead M.E."/>
            <person name="Goldman G.H."/>
            <person name="Alastruey-Izquierdo A."/>
            <person name="Rokas A."/>
        </authorList>
    </citation>
    <scope>NUCLEOTIDE SEQUENCE</scope>
    <source>
        <strain evidence="16">CNM-CM7691</strain>
    </source>
</reference>
<accession>A0A8H6QX86</accession>
<dbReference type="InterPro" id="IPR017972">
    <property type="entry name" value="Cyt_P450_CS"/>
</dbReference>
<evidence type="ECO:0000256" key="5">
    <source>
        <dbReference type="ARBA" id="ARBA00022448"/>
    </source>
</evidence>
<dbReference type="GO" id="GO:0005506">
    <property type="term" value="F:iron ion binding"/>
    <property type="evidence" value="ECO:0007669"/>
    <property type="project" value="InterPro"/>
</dbReference>
<evidence type="ECO:0000256" key="13">
    <source>
        <dbReference type="ARBA" id="ARBA00023136"/>
    </source>
</evidence>
<feature type="transmembrane region" description="Helical" evidence="15">
    <location>
        <begin position="46"/>
        <end position="72"/>
    </location>
</feature>
<keyword evidence="7 15" id="KW-0812">Transmembrane</keyword>
<evidence type="ECO:0000256" key="4">
    <source>
        <dbReference type="ARBA" id="ARBA00010617"/>
    </source>
</evidence>
<feature type="transmembrane region" description="Helical" evidence="15">
    <location>
        <begin position="142"/>
        <end position="162"/>
    </location>
</feature>
<gene>
    <name evidence="16" type="ORF">CNMCM7691_009608</name>
</gene>
<feature type="transmembrane region" description="Helical" evidence="15">
    <location>
        <begin position="84"/>
        <end position="104"/>
    </location>
</feature>
<evidence type="ECO:0000313" key="17">
    <source>
        <dbReference type="Proteomes" id="UP000641853"/>
    </source>
</evidence>
<evidence type="ECO:0000256" key="2">
    <source>
        <dbReference type="ARBA" id="ARBA00004141"/>
    </source>
</evidence>
<comment type="caution">
    <text evidence="16">The sequence shown here is derived from an EMBL/GenBank/DDBJ whole genome shotgun (WGS) entry which is preliminary data.</text>
</comment>
<keyword evidence="8 14" id="KW-0479">Metal-binding</keyword>
<keyword evidence="9 15" id="KW-1133">Transmembrane helix</keyword>
<sequence>MDRVRRLISRPQAYEPIVHPTEVDDDDPGSISPRPQHESPFSKYEYAVFFILGVSMLWAWNMFLAAAPYFYLRFQSDNWTAAHFQPSILTISTITNLGSAFILAKLQKGASYPRRVTLSLLINIVVFSLLALSTVFMKDVSVKAYFSFLMFMVFGASLATGINQNGVFAYVSGFGREEYTQAIMAGQGVAGVLPCVVQIFSALAVPERKGQDMPQASSKSAFMYFITATTIAAMSLVAFLSLVRRRSGISLQLPEEQHDSISSDYSHKTGSIYLIGNSIYAIYFHPLSRYPGPKIAAISPIALLVWEIRGKVHSKVKDLHDRYGDVVRIGPNALVYRAPQAWKEIYGHRTKKGQRTFPKDPSLYVPTPNGVNAIITAAESDHIRMRRLLAHAFSDRALREQEPLLHFYANLLVQKLRKQLHHSRSEVVDITRWYNYTTFDLIGDLAFGEPFHCLKDSKYHWWVSIMLDAVKLSVYLKVLWFFPVLSPLTKLLVPSYLHQRREASFQLTVEKVSRRLHRQTNRPDFISYILRHKDDQNGMSRQEIDANAATLVLAGSETTAALLSGCTFYLLKNPHAYRRLVTEIRSRFQDPSEIRLSSIATLSYLNAVLEESLRIYPPIPAMLPRLVPDEGAMINGEYVPAGTSVSISLWSMFHSSANFHNPDFFIPERWLARPEEEINGRFVMDRKEAFQPFSYGPRNCLGQHLANAEMRLILAKVFWHLDMELCPESGDWADQESYNLWNRPPLKVMISRADGRYEEDSME</sequence>
<evidence type="ECO:0000256" key="1">
    <source>
        <dbReference type="ARBA" id="ARBA00001971"/>
    </source>
</evidence>
<dbReference type="FunFam" id="1.10.630.10:FF:000047">
    <property type="entry name" value="Cytochrome P450 monooxygenase"/>
    <property type="match status" value="1"/>
</dbReference>
<keyword evidence="10" id="KW-0560">Oxidoreductase</keyword>
<keyword evidence="11 14" id="KW-0408">Iron</keyword>
<dbReference type="InterPro" id="IPR001128">
    <property type="entry name" value="Cyt_P450"/>
</dbReference>
<keyword evidence="17" id="KW-1185">Reference proteome</keyword>
<protein>
    <recommendedName>
        <fullName evidence="18">Cytochrome P450 monooxygenase</fullName>
    </recommendedName>
</protein>
<comment type="similarity">
    <text evidence="3">Belongs to the SLC29A/ENT transporter (TC 2.A.57) family.</text>
</comment>
<dbReference type="Proteomes" id="UP000641853">
    <property type="component" value="Unassembled WGS sequence"/>
</dbReference>
<dbReference type="PANTHER" id="PTHR24305:SF210">
    <property type="entry name" value="CYTOCHROME P450 MONOOXYGENASE ASQL-RELATED"/>
    <property type="match status" value="1"/>
</dbReference>
<dbReference type="SUPFAM" id="SSF48264">
    <property type="entry name" value="Cytochrome P450"/>
    <property type="match status" value="1"/>
</dbReference>
<dbReference type="GO" id="GO:0016020">
    <property type="term" value="C:membrane"/>
    <property type="evidence" value="ECO:0007669"/>
    <property type="project" value="UniProtKB-SubCell"/>
</dbReference>
<comment type="cofactor">
    <cofactor evidence="1 14">
        <name>heme</name>
        <dbReference type="ChEBI" id="CHEBI:30413"/>
    </cofactor>
</comment>
<evidence type="ECO:0000256" key="6">
    <source>
        <dbReference type="ARBA" id="ARBA00022617"/>
    </source>
</evidence>
<keyword evidence="6 14" id="KW-0349">Heme</keyword>
<keyword evidence="5" id="KW-0813">Transport</keyword>
<evidence type="ECO:0000256" key="10">
    <source>
        <dbReference type="ARBA" id="ARBA00023002"/>
    </source>
</evidence>
<dbReference type="PRINTS" id="PR00385">
    <property type="entry name" value="P450"/>
</dbReference>